<dbReference type="PANTHER" id="PTHR15367:SF2">
    <property type="entry name" value="DNA-DIRECTED RNA POLYMERASE III SUBUNIT"/>
    <property type="match status" value="1"/>
</dbReference>
<dbReference type="Proteomes" id="UP000224634">
    <property type="component" value="Unassembled WGS sequence"/>
</dbReference>
<evidence type="ECO:0000256" key="5">
    <source>
        <dbReference type="SAM" id="MobiDB-lite"/>
    </source>
</evidence>
<feature type="region of interest" description="Disordered" evidence="5">
    <location>
        <begin position="1"/>
        <end position="48"/>
    </location>
</feature>
<evidence type="ECO:0000256" key="1">
    <source>
        <dbReference type="ARBA" id="ARBA00004123"/>
    </source>
</evidence>
<feature type="compositionally biased region" description="Acidic residues" evidence="5">
    <location>
        <begin position="234"/>
        <end position="252"/>
    </location>
</feature>
<dbReference type="PANTHER" id="PTHR15367">
    <property type="entry name" value="DNA-DIRECTED RNA POLYMERASE III"/>
    <property type="match status" value="1"/>
</dbReference>
<feature type="compositionally biased region" description="Basic and acidic residues" evidence="5">
    <location>
        <begin position="186"/>
        <end position="196"/>
    </location>
</feature>
<evidence type="ECO:0000256" key="2">
    <source>
        <dbReference type="ARBA" id="ARBA00008352"/>
    </source>
</evidence>
<evidence type="ECO:0000313" key="7">
    <source>
        <dbReference type="Proteomes" id="UP000224634"/>
    </source>
</evidence>
<keyword evidence="7" id="KW-1185">Reference proteome</keyword>
<name>A0A2B7Y8D4_POLH7</name>
<dbReference type="OrthoDB" id="5377312at2759"/>
<feature type="region of interest" description="Disordered" evidence="5">
    <location>
        <begin position="158"/>
        <end position="252"/>
    </location>
</feature>
<dbReference type="GO" id="GO:0006383">
    <property type="term" value="P:transcription by RNA polymerase III"/>
    <property type="evidence" value="ECO:0007669"/>
    <property type="project" value="UniProtKB-UniRule"/>
</dbReference>
<accession>A0A2B7Y8D4</accession>
<comment type="caution">
    <text evidence="6">The sequence shown here is derived from an EMBL/GenBank/DDBJ whole genome shotgun (WGS) entry which is preliminary data.</text>
</comment>
<evidence type="ECO:0000256" key="4">
    <source>
        <dbReference type="PIRNR" id="PIRNR000777"/>
    </source>
</evidence>
<keyword evidence="3 4" id="KW-0539">Nucleus</keyword>
<comment type="function">
    <text evidence="4">DNA-dependent RNA polymerase catalyzes the transcription of DNA into RNA using the four ribonucleoside triphosphates as substrates. Specific peripheric component of RNA polymerase III which synthesizes small RNAs, such as 5S rRNA and tRNAs.</text>
</comment>
<comment type="subcellular location">
    <subcellularLocation>
        <location evidence="1 4">Nucleus</location>
    </subcellularLocation>
</comment>
<feature type="compositionally biased region" description="Acidic residues" evidence="5">
    <location>
        <begin position="197"/>
        <end position="223"/>
    </location>
</feature>
<protein>
    <recommendedName>
        <fullName evidence="4">DNA-directed RNA polymerase III subunit</fullName>
    </recommendedName>
</protein>
<organism evidence="6 7">
    <name type="scientific">Polytolypa hystricis (strain UAMH7299)</name>
    <dbReference type="NCBI Taxonomy" id="1447883"/>
    <lineage>
        <taxon>Eukaryota</taxon>
        <taxon>Fungi</taxon>
        <taxon>Dikarya</taxon>
        <taxon>Ascomycota</taxon>
        <taxon>Pezizomycotina</taxon>
        <taxon>Eurotiomycetes</taxon>
        <taxon>Eurotiomycetidae</taxon>
        <taxon>Onygenales</taxon>
        <taxon>Onygenales incertae sedis</taxon>
        <taxon>Polytolypa</taxon>
    </lineage>
</organism>
<dbReference type="STRING" id="1447883.A0A2B7Y8D4"/>
<sequence length="252" mass="28339">MSRFGAKRGKKLPGAEFTWDNEPGGEPDTAPTPLFPKYTPPHAKPLTDVERRQVDYYRQLREKIHDGPYYAVLDGPPSYGKGQTTSARARFDPFQGMATYGQRYLKKNRTLPKLSGRPYVMNFFPKDLWSTLDPNYVGLPTGGANGFSSLIKIGQKRGFEEDEDAEEAEKMRKRPHIAEGDDEGSDAEKEKGRGDEEYLDEEENDGEEEIVDDDFEDDEEDMGGDYNAEQYFDGGDEEGENDGGGGEDNDTF</sequence>
<gene>
    <name evidence="6" type="ORF">AJ80_03602</name>
</gene>
<dbReference type="AlphaFoldDB" id="A0A2B7Y8D4"/>
<comment type="similarity">
    <text evidence="2 4">Belongs to the eukaryotic RPC7 RNA polymerase subunit family.</text>
</comment>
<evidence type="ECO:0000313" key="6">
    <source>
        <dbReference type="EMBL" id="PGH20334.1"/>
    </source>
</evidence>
<reference evidence="6 7" key="1">
    <citation type="submission" date="2017-10" db="EMBL/GenBank/DDBJ databases">
        <title>Comparative genomics in systemic dimorphic fungi from Ajellomycetaceae.</title>
        <authorList>
            <person name="Munoz J.F."/>
            <person name="Mcewen J.G."/>
            <person name="Clay O.K."/>
            <person name="Cuomo C.A."/>
        </authorList>
    </citation>
    <scope>NUCLEOTIDE SEQUENCE [LARGE SCALE GENOMIC DNA]</scope>
    <source>
        <strain evidence="6 7">UAMH7299</strain>
    </source>
</reference>
<dbReference type="Pfam" id="PF11705">
    <property type="entry name" value="RNA_pol_3_Rpc31"/>
    <property type="match status" value="1"/>
</dbReference>
<dbReference type="InterPro" id="IPR024661">
    <property type="entry name" value="RNA_pol_III_Rpc31"/>
</dbReference>
<dbReference type="GO" id="GO:0005666">
    <property type="term" value="C:RNA polymerase III complex"/>
    <property type="evidence" value="ECO:0007669"/>
    <property type="project" value="UniProtKB-UniRule"/>
</dbReference>
<feature type="compositionally biased region" description="Basic residues" evidence="5">
    <location>
        <begin position="1"/>
        <end position="11"/>
    </location>
</feature>
<proteinExistence type="inferred from homology"/>
<dbReference type="EMBL" id="PDNA01000041">
    <property type="protein sequence ID" value="PGH20334.1"/>
    <property type="molecule type" value="Genomic_DNA"/>
</dbReference>
<evidence type="ECO:0000256" key="3">
    <source>
        <dbReference type="ARBA" id="ARBA00023242"/>
    </source>
</evidence>
<comment type="subunit">
    <text evidence="4">Component of the RNA polymerase III (Pol III) complex.</text>
</comment>
<dbReference type="PIRSF" id="PIRSF000777">
    <property type="entry name" value="RNA_polIII_C31"/>
    <property type="match status" value="1"/>
</dbReference>